<dbReference type="InterPro" id="IPR036942">
    <property type="entry name" value="Beta-barrel_TonB_sf"/>
</dbReference>
<dbReference type="NCBIfam" id="TIGR04057">
    <property type="entry name" value="SusC_RagA_signa"/>
    <property type="match status" value="1"/>
</dbReference>
<dbReference type="Pfam" id="PF13715">
    <property type="entry name" value="CarbopepD_reg_2"/>
    <property type="match status" value="1"/>
</dbReference>
<evidence type="ECO:0000256" key="3">
    <source>
        <dbReference type="ARBA" id="ARBA00022452"/>
    </source>
</evidence>
<evidence type="ECO:0000313" key="10">
    <source>
        <dbReference type="EMBL" id="WOK05434.1"/>
    </source>
</evidence>
<dbReference type="InterPro" id="IPR023997">
    <property type="entry name" value="TonB-dep_OMP_SusC/RagA_CS"/>
</dbReference>
<dbReference type="SUPFAM" id="SSF49464">
    <property type="entry name" value="Carboxypeptidase regulatory domain-like"/>
    <property type="match status" value="1"/>
</dbReference>
<feature type="signal peptide" evidence="8">
    <location>
        <begin position="1"/>
        <end position="21"/>
    </location>
</feature>
<dbReference type="Gene3D" id="2.40.170.20">
    <property type="entry name" value="TonB-dependent receptor, beta-barrel domain"/>
    <property type="match status" value="1"/>
</dbReference>
<keyword evidence="2 7" id="KW-0813">Transport</keyword>
<protein>
    <submittedName>
        <fullName evidence="10">SusC/RagA family TonB-linked outer membrane protein</fullName>
    </submittedName>
</protein>
<evidence type="ECO:0000256" key="7">
    <source>
        <dbReference type="PROSITE-ProRule" id="PRU01360"/>
    </source>
</evidence>
<keyword evidence="3 7" id="KW-1134">Transmembrane beta strand</keyword>
<reference evidence="10 11" key="1">
    <citation type="journal article" date="2023" name="Microbiol. Resour. Announc.">
        <title>Complete Genome Sequence of Imperialibacter roseus strain P4T.</title>
        <authorList>
            <person name="Tizabi D.R."/>
            <person name="Bachvaroff T."/>
            <person name="Hill R.T."/>
        </authorList>
    </citation>
    <scope>NUCLEOTIDE SEQUENCE [LARGE SCALE GENOMIC DNA]</scope>
    <source>
        <strain evidence="10 11">P4T</strain>
    </source>
</reference>
<organism evidence="10 11">
    <name type="scientific">Imperialibacter roseus</name>
    <dbReference type="NCBI Taxonomy" id="1324217"/>
    <lineage>
        <taxon>Bacteria</taxon>
        <taxon>Pseudomonadati</taxon>
        <taxon>Bacteroidota</taxon>
        <taxon>Cytophagia</taxon>
        <taxon>Cytophagales</taxon>
        <taxon>Flammeovirgaceae</taxon>
        <taxon>Imperialibacter</taxon>
    </lineage>
</organism>
<keyword evidence="11" id="KW-1185">Reference proteome</keyword>
<keyword evidence="4 7" id="KW-0812">Transmembrane</keyword>
<evidence type="ECO:0000256" key="5">
    <source>
        <dbReference type="ARBA" id="ARBA00023136"/>
    </source>
</evidence>
<evidence type="ECO:0000259" key="9">
    <source>
        <dbReference type="Pfam" id="PF07715"/>
    </source>
</evidence>
<name>A0ABZ0IK86_9BACT</name>
<dbReference type="InterPro" id="IPR008969">
    <property type="entry name" value="CarboxyPept-like_regulatory"/>
</dbReference>
<proteinExistence type="inferred from homology"/>
<dbReference type="NCBIfam" id="TIGR04056">
    <property type="entry name" value="OMP_RagA_SusC"/>
    <property type="match status" value="1"/>
</dbReference>
<dbReference type="Proteomes" id="UP001302349">
    <property type="component" value="Chromosome"/>
</dbReference>
<evidence type="ECO:0000313" key="11">
    <source>
        <dbReference type="Proteomes" id="UP001302349"/>
    </source>
</evidence>
<accession>A0ABZ0IK86</accession>
<dbReference type="InterPro" id="IPR037066">
    <property type="entry name" value="Plug_dom_sf"/>
</dbReference>
<dbReference type="Gene3D" id="2.60.40.1120">
    <property type="entry name" value="Carboxypeptidase-like, regulatory domain"/>
    <property type="match status" value="1"/>
</dbReference>
<dbReference type="EMBL" id="CP136051">
    <property type="protein sequence ID" value="WOK05434.1"/>
    <property type="molecule type" value="Genomic_DNA"/>
</dbReference>
<keyword evidence="5 7" id="KW-0472">Membrane</keyword>
<keyword evidence="6 7" id="KW-0998">Cell outer membrane</keyword>
<evidence type="ECO:0000256" key="4">
    <source>
        <dbReference type="ARBA" id="ARBA00022692"/>
    </source>
</evidence>
<sequence length="1101" mass="119291">MKRILLLCFMLVSVFVSEVWAQDRVVSGTITSTDDGSSLPGVNVVLKGTTVGTITDIDGNYKISVPAAGGTLVFSFIGLTTQESEIGARSVIDVAMASDVKQLTEVVVTAVGIEREKKALGYSVANLSSDQVSQRAEPDPLRAMQGKMPGVNITGGNGAPGSSTKINIRGISSMTGNSQPLFIVDGIPFDNSVNGNDDPGSNTVTSNRAFDIDPNNIESISILKGAAASALYGSRATNGVVVITTKASKKNTKKGMEISYNGSVNWQEISGIPDYQDVYTQGSNQVYNGGFIGNWGAPMPDYVDKINAQYGTNYTKTYSLYPDGSPYPDGTASNPISNRYPGLFPDLMQDYTMPDGSVRSVSAPYKIEPHDIIGGFFEKGRVVENGVTLSSGSEKASINTGFSRMNQEGIVPNQTIDRTTLFFGGNGQLDNGLFVSGTVNYVNTNQVSPQSGASAFSDYYGGQATNSIFARLFYLPRNFDLNGLPFEHPVDGSNIFYRALDNPRWIAKNNLYESNVNRVYGNITAGYDVTEWFNVTLKGGVNTYHDFRRDVIRPGGISVPNGGVTTDDISNTEQDYNLIMTFSKDINEDLSFRALVGMNANERRYSRRTIGGANVITASLLKTNATSTQIVLRDFDRLRRLIGVYSDISLSYKDYLFLNVVGRNDWSSTLPQGANNYFYPGASLSFVLSDAVTMPSFINFAKLRVAQTKVGRDADPYQVRTVYALGLPIASPRYSGVFNTATLGNTLGNATLKPEFTDEFEVGAEARVLNNIIGLDVTYFSRSSTDQIASAAVSRSTGFTQEIVNIGELTNKGWEIGLDVTPVKLSNSFTWNSYFAFTKIKSEIVDAGPSGEIFIGGAGSTFGTIHRNGAPYGQIFGTSNARDDEGNILIDKNTGLPFPTQTSGIIGDPNPDFTLGWTNTFSFKGITLKALIDWKQGGDFYSFTAASLMLRGQLANSVDREGLRVVPGVYGSNQTYEAVLDENGNKIRNTTPITAFDSHFSNGWGAYGQDEVNVYDGTVIRLRELSLGYSLPKSILENTPFGRASISLTGRNLWFRAPNVLEGLNLDPEQLTATSDSNQQGFEYGATPTTRRYGFNVSLSF</sequence>
<dbReference type="InterPro" id="IPR023996">
    <property type="entry name" value="TonB-dep_OMP_SusC/RagA"/>
</dbReference>
<dbReference type="InterPro" id="IPR012910">
    <property type="entry name" value="Plug_dom"/>
</dbReference>
<dbReference type="PROSITE" id="PS52016">
    <property type="entry name" value="TONB_DEPENDENT_REC_3"/>
    <property type="match status" value="1"/>
</dbReference>
<evidence type="ECO:0000256" key="8">
    <source>
        <dbReference type="SAM" id="SignalP"/>
    </source>
</evidence>
<keyword evidence="8" id="KW-0732">Signal</keyword>
<feature type="chain" id="PRO_5045623824" evidence="8">
    <location>
        <begin position="22"/>
        <end position="1101"/>
    </location>
</feature>
<comment type="similarity">
    <text evidence="7">Belongs to the TonB-dependent receptor family.</text>
</comment>
<gene>
    <name evidence="10" type="ORF">RT717_20375</name>
</gene>
<evidence type="ECO:0000256" key="6">
    <source>
        <dbReference type="ARBA" id="ARBA00023237"/>
    </source>
</evidence>
<dbReference type="Gene3D" id="2.170.130.10">
    <property type="entry name" value="TonB-dependent receptor, plug domain"/>
    <property type="match status" value="1"/>
</dbReference>
<evidence type="ECO:0000256" key="2">
    <source>
        <dbReference type="ARBA" id="ARBA00022448"/>
    </source>
</evidence>
<comment type="subcellular location">
    <subcellularLocation>
        <location evidence="1 7">Cell outer membrane</location>
        <topology evidence="1 7">Multi-pass membrane protein</topology>
    </subcellularLocation>
</comment>
<dbReference type="SUPFAM" id="SSF56935">
    <property type="entry name" value="Porins"/>
    <property type="match status" value="1"/>
</dbReference>
<feature type="domain" description="TonB-dependent receptor plug" evidence="9">
    <location>
        <begin position="118"/>
        <end position="240"/>
    </location>
</feature>
<dbReference type="InterPro" id="IPR039426">
    <property type="entry name" value="TonB-dep_rcpt-like"/>
</dbReference>
<evidence type="ECO:0000256" key="1">
    <source>
        <dbReference type="ARBA" id="ARBA00004571"/>
    </source>
</evidence>
<dbReference type="Pfam" id="PF07715">
    <property type="entry name" value="Plug"/>
    <property type="match status" value="1"/>
</dbReference>
<dbReference type="RefSeq" id="WP_317488194.1">
    <property type="nucleotide sequence ID" value="NZ_CP136051.1"/>
</dbReference>